<feature type="region of interest" description="Disordered" evidence="1">
    <location>
        <begin position="14"/>
        <end position="95"/>
    </location>
</feature>
<feature type="compositionally biased region" description="Basic and acidic residues" evidence="1">
    <location>
        <begin position="214"/>
        <end position="225"/>
    </location>
</feature>
<organism evidence="2 3">
    <name type="scientific">Meganyctiphanes norvegica</name>
    <name type="common">Northern krill</name>
    <name type="synonym">Thysanopoda norvegica</name>
    <dbReference type="NCBI Taxonomy" id="48144"/>
    <lineage>
        <taxon>Eukaryota</taxon>
        <taxon>Metazoa</taxon>
        <taxon>Ecdysozoa</taxon>
        <taxon>Arthropoda</taxon>
        <taxon>Crustacea</taxon>
        <taxon>Multicrustacea</taxon>
        <taxon>Malacostraca</taxon>
        <taxon>Eumalacostraca</taxon>
        <taxon>Eucarida</taxon>
        <taxon>Euphausiacea</taxon>
        <taxon>Euphausiidae</taxon>
        <taxon>Meganyctiphanes</taxon>
    </lineage>
</organism>
<reference evidence="2 3" key="1">
    <citation type="submission" date="2024-05" db="EMBL/GenBank/DDBJ databases">
        <authorList>
            <person name="Wallberg A."/>
        </authorList>
    </citation>
    <scope>NUCLEOTIDE SEQUENCE [LARGE SCALE GENOMIC DNA]</scope>
</reference>
<feature type="compositionally biased region" description="Polar residues" evidence="1">
    <location>
        <begin position="1045"/>
        <end position="1057"/>
    </location>
</feature>
<feature type="compositionally biased region" description="Polar residues" evidence="1">
    <location>
        <begin position="227"/>
        <end position="239"/>
    </location>
</feature>
<dbReference type="AlphaFoldDB" id="A0AAV2RMP9"/>
<feature type="compositionally biased region" description="Basic residues" evidence="1">
    <location>
        <begin position="16"/>
        <end position="27"/>
    </location>
</feature>
<evidence type="ECO:0000313" key="3">
    <source>
        <dbReference type="Proteomes" id="UP001497623"/>
    </source>
</evidence>
<dbReference type="EMBL" id="CAXKWB010027824">
    <property type="protein sequence ID" value="CAL4132516.1"/>
    <property type="molecule type" value="Genomic_DNA"/>
</dbReference>
<feature type="compositionally biased region" description="Basic residues" evidence="1">
    <location>
        <begin position="62"/>
        <end position="76"/>
    </location>
</feature>
<proteinExistence type="predicted"/>
<gene>
    <name evidence="2" type="ORF">MNOR_LOCUS27017</name>
</gene>
<feature type="region of interest" description="Disordered" evidence="1">
    <location>
        <begin position="696"/>
        <end position="720"/>
    </location>
</feature>
<evidence type="ECO:0000256" key="1">
    <source>
        <dbReference type="SAM" id="MobiDB-lite"/>
    </source>
</evidence>
<feature type="region of interest" description="Disordered" evidence="1">
    <location>
        <begin position="214"/>
        <end position="239"/>
    </location>
</feature>
<keyword evidence="3" id="KW-1185">Reference proteome</keyword>
<dbReference type="PROSITE" id="PS00018">
    <property type="entry name" value="EF_HAND_1"/>
    <property type="match status" value="1"/>
</dbReference>
<dbReference type="Proteomes" id="UP001497623">
    <property type="component" value="Unassembled WGS sequence"/>
</dbReference>
<feature type="region of interest" description="Disordered" evidence="1">
    <location>
        <begin position="1009"/>
        <end position="1057"/>
    </location>
</feature>
<feature type="compositionally biased region" description="Basic and acidic residues" evidence="1">
    <location>
        <begin position="81"/>
        <end position="95"/>
    </location>
</feature>
<sequence>MEEDEDIEIVCIKEERRRRKHKKKRSRSKYEDEDRDRRKRRKEEKAKEDNSSDIIELFSDVKRKRKRKKKKTRRRSTSYSSDDRHRNIKQENKNYRIKEEIVVDDSDVEVTSNNYSKSKYKKRESDLEIKNSSRYTQFETERKVYSPISREYSCSSQRKMHHDKDKDKTVNKGEYEDRLKKWTNFDLMDNERERLRNNENERERYERTKYGKTNINDDKLQRYPSDKISNQGKNTSSGNHCEVDILKKALKRIGNNDNDREGNSSKSFQKISALNEIEMEEILQLNEPKGSSLYKNTEEIMRWITHTEEVTAASNISSEKQTSLVSNEIRNETEINIITDIRTPHIPQPPTSFTDRRLDLSFSRIVTNKANIIEEQPQKNHLNNLPISSTKNTSKHLSRMTKGYKGHEPCTSRISKLNQENQGQTLRHPVILSNHKRHNSTHLNNLEKSYEEKMKSGLRKEKPLPIKTNTDVISILNKFPNIQKQMELANNCIIANPSTNAVVSSGSKTVTDNSVVNENIVNNNSTRKCSKQLPIKNLVITSQEEIILSDTENSPSEMFHDVPNTTSGIANHGNKNNLVHSTENTRLQIKSIKALKQDNDEPFDNETNTNKNNNKKEKIIENTRIIGDNESKSHVLLNPTDQYKRRVAAAKEKYKNQPSLLNEHYHLTSSEIQNTLAQMNNKTKVNENDSYLHPACQKEHTDVPPSINKTSHGKESKSNKHQNVVSYNMNFENVSYQVPSDENLEQNNSLNESPASDTCENLFTIENVQGNVNVEKASHHDLHAVDMQKSDVHVRHETEINTMNANLHSEKKENQKNSDVHIRHEKESNIMNSTLHSVKEEKHNSRDSCIKEEIVTQTEIHSEVYDQVDSKAFVRSILNENLDNFDDTESKVRLHKNLNLAEKLTSDHLHNDNLCNNDTQKNCVQCQSNESMGAQANEFIHNIDSNIIINQNTNDRQTVLGNNENHEYANDMSFNNDDSFGQDEVENHEYTNNVMNFESDYRCDQNTDEMQEEFENSSLENNRNHDLTNDMNFDNTNNANTTENSGDPNQPSSSHNISVNEKHKNITAISSLDSLQDLPPESNNMDKEVQSSESTIFQIADVWSTAITSQDNDKHYPIPEDLAEVVEIGRVQVTKTSACSFSIKKENQDERNFYVAHKEIEACPMCQRKLNNDQFKFNPSTMILTMVCFCNLTIYQLLNPEKHKEMRVR</sequence>
<evidence type="ECO:0000313" key="2">
    <source>
        <dbReference type="EMBL" id="CAL4132516.1"/>
    </source>
</evidence>
<comment type="caution">
    <text evidence="2">The sequence shown here is derived from an EMBL/GenBank/DDBJ whole genome shotgun (WGS) entry which is preliminary data.</text>
</comment>
<dbReference type="InterPro" id="IPR018247">
    <property type="entry name" value="EF_Hand_1_Ca_BS"/>
</dbReference>
<protein>
    <submittedName>
        <fullName evidence="2">Uncharacterized protein</fullName>
    </submittedName>
</protein>
<accession>A0AAV2RMP9</accession>
<name>A0AAV2RMP9_MEGNR</name>
<feature type="compositionally biased region" description="Low complexity" evidence="1">
    <location>
        <begin position="1029"/>
        <end position="1044"/>
    </location>
</feature>